<organism evidence="2 3">
    <name type="scientific">Microbispora corallina</name>
    <dbReference type="NCBI Taxonomy" id="83302"/>
    <lineage>
        <taxon>Bacteria</taxon>
        <taxon>Bacillati</taxon>
        <taxon>Actinomycetota</taxon>
        <taxon>Actinomycetes</taxon>
        <taxon>Streptosporangiales</taxon>
        <taxon>Streptosporangiaceae</taxon>
        <taxon>Microbispora</taxon>
    </lineage>
</organism>
<comment type="caution">
    <text evidence="2">The sequence shown here is derived from an EMBL/GenBank/DDBJ whole genome shotgun (WGS) entry which is preliminary data.</text>
</comment>
<dbReference type="Proteomes" id="UP000603904">
    <property type="component" value="Unassembled WGS sequence"/>
</dbReference>
<protein>
    <submittedName>
        <fullName evidence="2">Uncharacterized protein</fullName>
    </submittedName>
</protein>
<evidence type="ECO:0000313" key="2">
    <source>
        <dbReference type="EMBL" id="GIH43684.1"/>
    </source>
</evidence>
<dbReference type="RefSeq" id="WP_204060753.1">
    <property type="nucleotide sequence ID" value="NZ_BAAAGP010000033.1"/>
</dbReference>
<evidence type="ECO:0000313" key="3">
    <source>
        <dbReference type="Proteomes" id="UP000603904"/>
    </source>
</evidence>
<accession>A0ABQ4G9C5</accession>
<keyword evidence="3" id="KW-1185">Reference proteome</keyword>
<gene>
    <name evidence="2" type="ORF">Mco01_66840</name>
</gene>
<dbReference type="EMBL" id="BOOC01000043">
    <property type="protein sequence ID" value="GIH43684.1"/>
    <property type="molecule type" value="Genomic_DNA"/>
</dbReference>
<keyword evidence="1" id="KW-0812">Transmembrane</keyword>
<sequence>MPRNALVVAAGAGLALLIAGIYGMSSLATMGWGLPAFLAGMFVLVSSTIILSMRLVNGSGPSTGMLGQMKSFLGTGNQELVGAGVPASAVITGMRDTGTAVNDQVVVAFDLLVQPQGGQPYPVSHRQILPRLLMGGVLPGRTVRVWSDPADPARIVIDWSVLPAQP</sequence>
<keyword evidence="1" id="KW-0472">Membrane</keyword>
<evidence type="ECO:0000256" key="1">
    <source>
        <dbReference type="SAM" id="Phobius"/>
    </source>
</evidence>
<reference evidence="2 3" key="1">
    <citation type="submission" date="2021-01" db="EMBL/GenBank/DDBJ databases">
        <title>Whole genome shotgun sequence of Microbispora corallina NBRC 16416.</title>
        <authorList>
            <person name="Komaki H."/>
            <person name="Tamura T."/>
        </authorList>
    </citation>
    <scope>NUCLEOTIDE SEQUENCE [LARGE SCALE GENOMIC DNA]</scope>
    <source>
        <strain evidence="2 3">NBRC 16416</strain>
    </source>
</reference>
<proteinExistence type="predicted"/>
<keyword evidence="1" id="KW-1133">Transmembrane helix</keyword>
<name>A0ABQ4G9C5_9ACTN</name>
<feature type="transmembrane region" description="Helical" evidence="1">
    <location>
        <begin position="33"/>
        <end position="56"/>
    </location>
</feature>